<keyword evidence="3 6" id="KW-0479">Metal-binding</keyword>
<keyword evidence="5 6" id="KW-0408">Iron</keyword>
<dbReference type="GO" id="GO:0020037">
    <property type="term" value="F:heme binding"/>
    <property type="evidence" value="ECO:0007669"/>
    <property type="project" value="InterPro"/>
</dbReference>
<evidence type="ECO:0000256" key="2">
    <source>
        <dbReference type="ARBA" id="ARBA00022617"/>
    </source>
</evidence>
<evidence type="ECO:0000313" key="9">
    <source>
        <dbReference type="EMBL" id="MBB5200497.1"/>
    </source>
</evidence>
<reference evidence="9 10" key="1">
    <citation type="submission" date="2020-08" db="EMBL/GenBank/DDBJ databases">
        <title>Genomic Encyclopedia of Type Strains, Phase IV (KMG-IV): sequencing the most valuable type-strain genomes for metagenomic binning, comparative biology and taxonomic classification.</title>
        <authorList>
            <person name="Goeker M."/>
        </authorList>
    </citation>
    <scope>NUCLEOTIDE SEQUENCE [LARGE SCALE GENOMIC DNA]</scope>
    <source>
        <strain evidence="9 10">DSM 23240</strain>
    </source>
</reference>
<dbReference type="PANTHER" id="PTHR11961">
    <property type="entry name" value="CYTOCHROME C"/>
    <property type="match status" value="1"/>
</dbReference>
<protein>
    <submittedName>
        <fullName evidence="9">Cytochrome c</fullName>
    </submittedName>
</protein>
<evidence type="ECO:0000256" key="3">
    <source>
        <dbReference type="ARBA" id="ARBA00022723"/>
    </source>
</evidence>
<evidence type="ECO:0000259" key="8">
    <source>
        <dbReference type="PROSITE" id="PS51007"/>
    </source>
</evidence>
<dbReference type="RefSeq" id="WP_168051917.1">
    <property type="nucleotide sequence ID" value="NZ_JAAOZT010000001.1"/>
</dbReference>
<feature type="domain" description="Cytochrome c" evidence="8">
    <location>
        <begin position="26"/>
        <end position="128"/>
    </location>
</feature>
<evidence type="ECO:0000256" key="1">
    <source>
        <dbReference type="ARBA" id="ARBA00022448"/>
    </source>
</evidence>
<dbReference type="Proteomes" id="UP000571084">
    <property type="component" value="Unassembled WGS sequence"/>
</dbReference>
<sequence>MTCRASNHLLLVATLTIFLCGQPVAAEPLSGEKLFKSQCAACHSAAEGSANRQGPNLWGVFGRGAGLVPGMAYSAAFRKQLDGKVWTEAMLNSWLEDPQNVVPDTLMMYRQDDAEKRLAIIAYLKTLH</sequence>
<keyword evidence="4" id="KW-0249">Electron transport</keyword>
<keyword evidence="1" id="KW-0813">Transport</keyword>
<evidence type="ECO:0000256" key="6">
    <source>
        <dbReference type="PROSITE-ProRule" id="PRU00433"/>
    </source>
</evidence>
<dbReference type="AlphaFoldDB" id="A0A840RQ29"/>
<dbReference type="PROSITE" id="PS51007">
    <property type="entry name" value="CYTC"/>
    <property type="match status" value="1"/>
</dbReference>
<dbReference type="InterPro" id="IPR036909">
    <property type="entry name" value="Cyt_c-like_dom_sf"/>
</dbReference>
<keyword evidence="7" id="KW-0732">Signal</keyword>
<evidence type="ECO:0000313" key="10">
    <source>
        <dbReference type="Proteomes" id="UP000571084"/>
    </source>
</evidence>
<dbReference type="SUPFAM" id="SSF46626">
    <property type="entry name" value="Cytochrome c"/>
    <property type="match status" value="1"/>
</dbReference>
<evidence type="ECO:0000256" key="7">
    <source>
        <dbReference type="SAM" id="SignalP"/>
    </source>
</evidence>
<accession>A0A840RQ29</accession>
<organism evidence="9 10">
    <name type="scientific">Glaciimonas immobilis</name>
    <dbReference type="NCBI Taxonomy" id="728004"/>
    <lineage>
        <taxon>Bacteria</taxon>
        <taxon>Pseudomonadati</taxon>
        <taxon>Pseudomonadota</taxon>
        <taxon>Betaproteobacteria</taxon>
        <taxon>Burkholderiales</taxon>
        <taxon>Oxalobacteraceae</taxon>
        <taxon>Glaciimonas</taxon>
    </lineage>
</organism>
<comment type="caution">
    <text evidence="9">The sequence shown here is derived from an EMBL/GenBank/DDBJ whole genome shotgun (WGS) entry which is preliminary data.</text>
</comment>
<gene>
    <name evidence="9" type="ORF">HNR39_002332</name>
</gene>
<feature type="signal peptide" evidence="7">
    <location>
        <begin position="1"/>
        <end position="25"/>
    </location>
</feature>
<dbReference type="Pfam" id="PF00034">
    <property type="entry name" value="Cytochrom_C"/>
    <property type="match status" value="1"/>
</dbReference>
<name>A0A840RQ29_9BURK</name>
<dbReference type="GO" id="GO:0046872">
    <property type="term" value="F:metal ion binding"/>
    <property type="evidence" value="ECO:0007669"/>
    <property type="project" value="UniProtKB-KW"/>
</dbReference>
<dbReference type="Gene3D" id="1.10.760.10">
    <property type="entry name" value="Cytochrome c-like domain"/>
    <property type="match status" value="1"/>
</dbReference>
<dbReference type="PRINTS" id="PR00604">
    <property type="entry name" value="CYTCHRMECIAB"/>
</dbReference>
<proteinExistence type="predicted"/>
<dbReference type="GO" id="GO:0009055">
    <property type="term" value="F:electron transfer activity"/>
    <property type="evidence" value="ECO:0007669"/>
    <property type="project" value="InterPro"/>
</dbReference>
<dbReference type="InterPro" id="IPR002327">
    <property type="entry name" value="Cyt_c_1A/1B"/>
</dbReference>
<feature type="chain" id="PRO_5032462094" evidence="7">
    <location>
        <begin position="26"/>
        <end position="128"/>
    </location>
</feature>
<evidence type="ECO:0000256" key="4">
    <source>
        <dbReference type="ARBA" id="ARBA00022982"/>
    </source>
</evidence>
<evidence type="ECO:0000256" key="5">
    <source>
        <dbReference type="ARBA" id="ARBA00023004"/>
    </source>
</evidence>
<keyword evidence="2 6" id="KW-0349">Heme</keyword>
<dbReference type="EMBL" id="JACHHQ010000004">
    <property type="protein sequence ID" value="MBB5200497.1"/>
    <property type="molecule type" value="Genomic_DNA"/>
</dbReference>
<keyword evidence="10" id="KW-1185">Reference proteome</keyword>
<dbReference type="InterPro" id="IPR009056">
    <property type="entry name" value="Cyt_c-like_dom"/>
</dbReference>